<dbReference type="Proteomes" id="UP000623467">
    <property type="component" value="Unassembled WGS sequence"/>
</dbReference>
<dbReference type="OrthoDB" id="3013675at2759"/>
<reference evidence="2" key="1">
    <citation type="submission" date="2020-05" db="EMBL/GenBank/DDBJ databases">
        <title>Mycena genomes resolve the evolution of fungal bioluminescence.</title>
        <authorList>
            <person name="Tsai I.J."/>
        </authorList>
    </citation>
    <scope>NUCLEOTIDE SEQUENCE</scope>
    <source>
        <strain evidence="2">160909Yilan</strain>
    </source>
</reference>
<protein>
    <submittedName>
        <fullName evidence="2">Uncharacterized protein</fullName>
    </submittedName>
</protein>
<keyword evidence="3" id="KW-1185">Reference proteome</keyword>
<organism evidence="2 3">
    <name type="scientific">Mycena sanguinolenta</name>
    <dbReference type="NCBI Taxonomy" id="230812"/>
    <lineage>
        <taxon>Eukaryota</taxon>
        <taxon>Fungi</taxon>
        <taxon>Dikarya</taxon>
        <taxon>Basidiomycota</taxon>
        <taxon>Agaricomycotina</taxon>
        <taxon>Agaricomycetes</taxon>
        <taxon>Agaricomycetidae</taxon>
        <taxon>Agaricales</taxon>
        <taxon>Marasmiineae</taxon>
        <taxon>Mycenaceae</taxon>
        <taxon>Mycena</taxon>
    </lineage>
</organism>
<evidence type="ECO:0000313" key="3">
    <source>
        <dbReference type="Proteomes" id="UP000623467"/>
    </source>
</evidence>
<name>A0A8H6XHI7_9AGAR</name>
<evidence type="ECO:0000256" key="1">
    <source>
        <dbReference type="SAM" id="MobiDB-lite"/>
    </source>
</evidence>
<proteinExistence type="predicted"/>
<feature type="region of interest" description="Disordered" evidence="1">
    <location>
        <begin position="439"/>
        <end position="466"/>
    </location>
</feature>
<feature type="compositionally biased region" description="Polar residues" evidence="1">
    <location>
        <begin position="453"/>
        <end position="466"/>
    </location>
</feature>
<evidence type="ECO:0000313" key="2">
    <source>
        <dbReference type="EMBL" id="KAF7341628.1"/>
    </source>
</evidence>
<dbReference type="AlphaFoldDB" id="A0A8H6XHI7"/>
<comment type="caution">
    <text evidence="2">The sequence shown here is derived from an EMBL/GenBank/DDBJ whole genome shotgun (WGS) entry which is preliminary data.</text>
</comment>
<sequence length="466" mass="52717">MAANLDNIQRIVTALHDSHDWAHNSLIFIAFFINQELSGMLTDGYEPPFEPLRTCYSILSEIESNPLRQMVTNAPINIVFPQMIQGLGFSRVTPALADTLARIVFRMLPFFSSWETRTYLLQRENAEAIQYALQDCDLTKLAHTLAPRWDPIYHFTAASINEIMIVASCLDSDSSAIGFIDVVLKFAQGSPDDPDLVPDYPAMGAVRYLRRLKQVNKELFDLYLGSLPRAALFLRVQEICHEELFYGLHPLFLPNEVEIQIVIQSLQRHLVNKYISFMSDFFETRIPATANINLSVFNRFVSPTVHFWWSVDPEIQNRFFVALLAYTKATTAIQPTSPSDVTAIGKELWGSDLFWIDWWDGRGPGVEGIEPSCLQLLHESLDLYHRAGTALAGDRDIALDMTDPKRLLDEVQKRLSRLVPHGVEKDTILPNEVEGILPKPTESQKILGDDHSGTSGENNIQSVRTE</sequence>
<dbReference type="EMBL" id="JACAZH010000027">
    <property type="protein sequence ID" value="KAF7341628.1"/>
    <property type="molecule type" value="Genomic_DNA"/>
</dbReference>
<accession>A0A8H6XHI7</accession>
<gene>
    <name evidence="2" type="ORF">MSAN_02060200</name>
</gene>